<dbReference type="GO" id="GO:0016787">
    <property type="term" value="F:hydrolase activity"/>
    <property type="evidence" value="ECO:0007669"/>
    <property type="project" value="UniProtKB-KW"/>
</dbReference>
<name>Q2CI66_OCEGH</name>
<dbReference type="Gene3D" id="3.40.50.1820">
    <property type="entry name" value="alpha/beta hydrolase"/>
    <property type="match status" value="1"/>
</dbReference>
<dbReference type="HOGENOM" id="CLU_012494_4_7_5"/>
<dbReference type="InterPro" id="IPR013094">
    <property type="entry name" value="AB_hydrolase_3"/>
</dbReference>
<evidence type="ECO:0000313" key="3">
    <source>
        <dbReference type="EMBL" id="EAR52392.1"/>
    </source>
</evidence>
<dbReference type="OrthoDB" id="9771666at2"/>
<evidence type="ECO:0000256" key="1">
    <source>
        <dbReference type="ARBA" id="ARBA00022801"/>
    </source>
</evidence>
<dbReference type="Pfam" id="PF07859">
    <property type="entry name" value="Abhydrolase_3"/>
    <property type="match status" value="1"/>
</dbReference>
<evidence type="ECO:0000313" key="4">
    <source>
        <dbReference type="Proteomes" id="UP000003635"/>
    </source>
</evidence>
<sequence length="257" mass="28179">MTLDDAYANGRFIANADTYPPRWERAAADFRAATRGRLDVPYGDTPRQRLDLFLPEGAPRGVVMFVHGGYWLRFDKSTWSWLAAGPVAAGWAVAMPSYDLCPSVRIAEITRQIARAVDCAAELVAGPVRLTGHSAGGHLVARMACTDIDLATRGRIEKVVPISPLADLAPLMETSMNADLRIDAAEAEAESPIHRTPAGHPVTVWVGAQERPAFVDQAGWLAEAWDVLRVIEPERHHFDVIDGLADRHSRLCRTLLV</sequence>
<dbReference type="Proteomes" id="UP000003635">
    <property type="component" value="Unassembled WGS sequence"/>
</dbReference>
<reference evidence="3 4" key="1">
    <citation type="journal article" date="2010" name="J. Bacteriol.">
        <title>Genome sequences of Oceanicola granulosus HTCC2516(T) and Oceanicola batsensis HTCC2597(TDelta).</title>
        <authorList>
            <person name="Thrash J.C."/>
            <person name="Cho J.C."/>
            <person name="Vergin K.L."/>
            <person name="Giovannoni S.J."/>
        </authorList>
    </citation>
    <scope>NUCLEOTIDE SEQUENCE [LARGE SCALE GENOMIC DNA]</scope>
    <source>
        <strain evidence="4">ATCC BAA-861 / DSM 15982 / KCTC 12143 / HTCC2516</strain>
    </source>
</reference>
<dbReference type="AlphaFoldDB" id="Q2CI66"/>
<dbReference type="InterPro" id="IPR029058">
    <property type="entry name" value="AB_hydrolase_fold"/>
</dbReference>
<dbReference type="InterPro" id="IPR050300">
    <property type="entry name" value="GDXG_lipolytic_enzyme"/>
</dbReference>
<keyword evidence="1" id="KW-0378">Hydrolase</keyword>
<dbReference type="STRING" id="314256.OG2516_07942"/>
<organism evidence="3 4">
    <name type="scientific">Oceanicola granulosus (strain ATCC BAA-861 / DSM 15982 / KCTC 12143 / HTCC2516)</name>
    <dbReference type="NCBI Taxonomy" id="314256"/>
    <lineage>
        <taxon>Bacteria</taxon>
        <taxon>Pseudomonadati</taxon>
        <taxon>Pseudomonadota</taxon>
        <taxon>Alphaproteobacteria</taxon>
        <taxon>Rhodobacterales</taxon>
        <taxon>Roseobacteraceae</taxon>
        <taxon>Oceanicola</taxon>
    </lineage>
</organism>
<proteinExistence type="predicted"/>
<protein>
    <submittedName>
        <fullName evidence="3">Possible esterase/lipase/thioesterase</fullName>
    </submittedName>
</protein>
<dbReference type="SUPFAM" id="SSF53474">
    <property type="entry name" value="alpha/beta-Hydrolases"/>
    <property type="match status" value="1"/>
</dbReference>
<evidence type="ECO:0000259" key="2">
    <source>
        <dbReference type="Pfam" id="PF07859"/>
    </source>
</evidence>
<gene>
    <name evidence="3" type="ORF">OG2516_07942</name>
</gene>
<dbReference type="eggNOG" id="COG0657">
    <property type="taxonomic scope" value="Bacteria"/>
</dbReference>
<dbReference type="RefSeq" id="WP_007255113.1">
    <property type="nucleotide sequence ID" value="NZ_CH724107.1"/>
</dbReference>
<feature type="domain" description="Alpha/beta hydrolase fold-3" evidence="2">
    <location>
        <begin position="63"/>
        <end position="177"/>
    </location>
</feature>
<dbReference type="PANTHER" id="PTHR48081">
    <property type="entry name" value="AB HYDROLASE SUPERFAMILY PROTEIN C4A8.06C"/>
    <property type="match status" value="1"/>
</dbReference>
<dbReference type="EMBL" id="AAOT01000004">
    <property type="protein sequence ID" value="EAR52392.1"/>
    <property type="molecule type" value="Genomic_DNA"/>
</dbReference>
<keyword evidence="4" id="KW-1185">Reference proteome</keyword>
<dbReference type="PANTHER" id="PTHR48081:SF33">
    <property type="entry name" value="KYNURENINE FORMAMIDASE"/>
    <property type="match status" value="1"/>
</dbReference>
<comment type="caution">
    <text evidence="3">The sequence shown here is derived from an EMBL/GenBank/DDBJ whole genome shotgun (WGS) entry which is preliminary data.</text>
</comment>
<accession>Q2CI66</accession>